<dbReference type="AlphaFoldDB" id="A0A3R8P736"/>
<evidence type="ECO:0000256" key="1">
    <source>
        <dbReference type="ARBA" id="ARBA00022741"/>
    </source>
</evidence>
<comment type="caution">
    <text evidence="5">The sequence shown here is derived from an EMBL/GenBank/DDBJ whole genome shotgun (WGS) entry which is preliminary data.</text>
</comment>
<dbReference type="Gene3D" id="1.10.10.10">
    <property type="entry name" value="Winged helix-like DNA-binding domain superfamily/Winged helix DNA-binding domain"/>
    <property type="match status" value="1"/>
</dbReference>
<name>A0A3R8P736_9PSEU</name>
<dbReference type="GO" id="GO:0003677">
    <property type="term" value="F:DNA binding"/>
    <property type="evidence" value="ECO:0007669"/>
    <property type="project" value="InterPro"/>
</dbReference>
<dbReference type="InterPro" id="IPR000792">
    <property type="entry name" value="Tscrpt_reg_LuxR_C"/>
</dbReference>
<keyword evidence="6" id="KW-1185">Reference proteome</keyword>
<dbReference type="InterPro" id="IPR027417">
    <property type="entry name" value="P-loop_NTPase"/>
</dbReference>
<dbReference type="Proteomes" id="UP000274515">
    <property type="component" value="Unassembled WGS sequence"/>
</dbReference>
<evidence type="ECO:0000256" key="2">
    <source>
        <dbReference type="ARBA" id="ARBA00022840"/>
    </source>
</evidence>
<dbReference type="InterPro" id="IPR036388">
    <property type="entry name" value="WH-like_DNA-bd_sf"/>
</dbReference>
<evidence type="ECO:0000256" key="3">
    <source>
        <dbReference type="SAM" id="Coils"/>
    </source>
</evidence>
<dbReference type="GO" id="GO:0005737">
    <property type="term" value="C:cytoplasm"/>
    <property type="evidence" value="ECO:0007669"/>
    <property type="project" value="TreeGrafter"/>
</dbReference>
<evidence type="ECO:0000313" key="6">
    <source>
        <dbReference type="Proteomes" id="UP000274515"/>
    </source>
</evidence>
<feature type="coiled-coil region" evidence="3">
    <location>
        <begin position="347"/>
        <end position="374"/>
    </location>
</feature>
<dbReference type="SMART" id="SM00421">
    <property type="entry name" value="HTH_LUXR"/>
    <property type="match status" value="1"/>
</dbReference>
<keyword evidence="1" id="KW-0547">Nucleotide-binding</keyword>
<dbReference type="PROSITE" id="PS50043">
    <property type="entry name" value="HTH_LUXR_2"/>
    <property type="match status" value="1"/>
</dbReference>
<dbReference type="InterPro" id="IPR011990">
    <property type="entry name" value="TPR-like_helical_dom_sf"/>
</dbReference>
<dbReference type="SUPFAM" id="SSF52540">
    <property type="entry name" value="P-loop containing nucleoside triphosphate hydrolases"/>
    <property type="match status" value="1"/>
</dbReference>
<keyword evidence="2" id="KW-0067">ATP-binding</keyword>
<dbReference type="PANTHER" id="PTHR16305">
    <property type="entry name" value="TESTICULAR SOLUBLE ADENYLYL CYCLASE"/>
    <property type="match status" value="1"/>
</dbReference>
<dbReference type="SUPFAM" id="SSF46894">
    <property type="entry name" value="C-terminal effector domain of the bipartite response regulators"/>
    <property type="match status" value="1"/>
</dbReference>
<dbReference type="PRINTS" id="PR00038">
    <property type="entry name" value="HTHLUXR"/>
</dbReference>
<protein>
    <submittedName>
        <fullName evidence="5">LuxR family transcriptional regulator</fullName>
    </submittedName>
</protein>
<dbReference type="GO" id="GO:0006355">
    <property type="term" value="P:regulation of DNA-templated transcription"/>
    <property type="evidence" value="ECO:0007669"/>
    <property type="project" value="InterPro"/>
</dbReference>
<sequence length="865" mass="93249">MWGSPMLTERTGELARLSEALADCERGTGRVVLIGGGPATGKTALLDELPGLVGDRARLLRAVGSRAERNLGLGVVTQLLDAEPCVRDRLAPLDSRTWEEVGEQLLASGPPLVLAVDDVHFADSASQRVLLYLRRRLASARLLLVLTEWDRPHLAREPLHAELVRQPDHRIDLRPLSEAGAAQLIQDRGDRAATAFALTGGNPALLTALAEDGLGVGPRFRRAVLDCLTRWGPDFLAVAEALAVLGDAATPPLVAELRSTSAPVVGPVLEALEAAGLLRDQRLRHPDVVLESLDSEDAACLHTRAAELLHRRGAPAVEVARHLAAAGAVPGRWALRPLRHAAEQSVVDDAELAVRCLELALKACEDERERVELSAALVRAAWRINPALADRHLGPLAGRSDLGWREAVPVVRLRFWQGDPAGELLRATRARAGAPHPRAAAELRIATEWIHGGLADHVPLAADGTSWQRTAHLLETWASGAPSDALRAAEHVLQSCAHDVLPEAASAAVLALDHTGHADRARHWCDVLTDQARRQGATTARALITAVRADMSWRRGDLIAAETQAQEAMRLLHPQSWGVLVGLPLSTAILANSALGRHDVAADLLTRPVPEQMAATTFGLHHLHALGRHALATGRTLAALDAVERVATRMRGANAAMPTTLPWRSDLAQAYLLLGRRDEARQLVTEQLASASGGVRVRAIALRVLAACSGGHQRVSLLGEALPLLERCGDRLELARALADLSQAHSELGQLSNARLVLRKADQVAKACQAEVLPHRVRDDLGTRPPREVASTTTPLLSEAERKVAELAARGETNREIGRRLHITVSTVEQHLTRVYRKLDVRNRTELPAELSHLDDDSGDLLQPL</sequence>
<dbReference type="InterPro" id="IPR016032">
    <property type="entry name" value="Sig_transdc_resp-reg_C-effctor"/>
</dbReference>
<evidence type="ECO:0000313" key="5">
    <source>
        <dbReference type="EMBL" id="RRO17975.1"/>
    </source>
</evidence>
<dbReference type="GO" id="GO:0005524">
    <property type="term" value="F:ATP binding"/>
    <property type="evidence" value="ECO:0007669"/>
    <property type="project" value="UniProtKB-KW"/>
</dbReference>
<gene>
    <name evidence="5" type="ORF">EIL87_06810</name>
</gene>
<keyword evidence="3" id="KW-0175">Coiled coil</keyword>
<accession>A0A3R8P736</accession>
<dbReference type="InterPro" id="IPR041664">
    <property type="entry name" value="AAA_16"/>
</dbReference>
<feature type="domain" description="HTH luxR-type" evidence="4">
    <location>
        <begin position="790"/>
        <end position="855"/>
    </location>
</feature>
<proteinExistence type="predicted"/>
<organism evidence="5 6">
    <name type="scientific">Saccharopolyspora rhizosphaerae</name>
    <dbReference type="NCBI Taxonomy" id="2492662"/>
    <lineage>
        <taxon>Bacteria</taxon>
        <taxon>Bacillati</taxon>
        <taxon>Actinomycetota</taxon>
        <taxon>Actinomycetes</taxon>
        <taxon>Pseudonocardiales</taxon>
        <taxon>Pseudonocardiaceae</taxon>
        <taxon>Saccharopolyspora</taxon>
    </lineage>
</organism>
<dbReference type="Gene3D" id="1.25.40.10">
    <property type="entry name" value="Tetratricopeptide repeat domain"/>
    <property type="match status" value="1"/>
</dbReference>
<dbReference type="Pfam" id="PF00196">
    <property type="entry name" value="GerE"/>
    <property type="match status" value="1"/>
</dbReference>
<dbReference type="PROSITE" id="PS00622">
    <property type="entry name" value="HTH_LUXR_1"/>
    <property type="match status" value="1"/>
</dbReference>
<reference evidence="5 6" key="1">
    <citation type="submission" date="2018-11" db="EMBL/GenBank/DDBJ databases">
        <title>Saccharopolyspora rhizosphaerae sp. nov., an actinomycete isolated from rhizosphere soil in Thailand.</title>
        <authorList>
            <person name="Intra B."/>
            <person name="Euanorasetr J."/>
            <person name="Take A."/>
            <person name="Inahashi Y."/>
            <person name="Mori M."/>
            <person name="Panbangred W."/>
            <person name="Matsumoto A."/>
        </authorList>
    </citation>
    <scope>NUCLEOTIDE SEQUENCE [LARGE SCALE GENOMIC DNA]</scope>
    <source>
        <strain evidence="5 6">H219</strain>
    </source>
</reference>
<dbReference type="Pfam" id="PF13191">
    <property type="entry name" value="AAA_16"/>
    <property type="match status" value="1"/>
</dbReference>
<dbReference type="CDD" id="cd06170">
    <property type="entry name" value="LuxR_C_like"/>
    <property type="match status" value="1"/>
</dbReference>
<dbReference type="GO" id="GO:0004016">
    <property type="term" value="F:adenylate cyclase activity"/>
    <property type="evidence" value="ECO:0007669"/>
    <property type="project" value="TreeGrafter"/>
</dbReference>
<dbReference type="EMBL" id="RSAA01000007">
    <property type="protein sequence ID" value="RRO17975.1"/>
    <property type="molecule type" value="Genomic_DNA"/>
</dbReference>
<evidence type="ECO:0000259" key="4">
    <source>
        <dbReference type="PROSITE" id="PS50043"/>
    </source>
</evidence>
<dbReference type="PANTHER" id="PTHR16305:SF35">
    <property type="entry name" value="TRANSCRIPTIONAL ACTIVATOR DOMAIN"/>
    <property type="match status" value="1"/>
</dbReference>